<evidence type="ECO:0000259" key="1">
    <source>
        <dbReference type="SMART" id="SM00421"/>
    </source>
</evidence>
<name>A0A2G4R8E7_9PROT</name>
<dbReference type="GO" id="GO:0006355">
    <property type="term" value="P:regulation of DNA-templated transcription"/>
    <property type="evidence" value="ECO:0007669"/>
    <property type="project" value="InterPro"/>
</dbReference>
<protein>
    <recommendedName>
        <fullName evidence="1">HTH luxR-type domain-containing protein</fullName>
    </recommendedName>
</protein>
<gene>
    <name evidence="2" type="ORF">CSR02_14795</name>
</gene>
<dbReference type="GO" id="GO:0003677">
    <property type="term" value="F:DNA binding"/>
    <property type="evidence" value="ECO:0007669"/>
    <property type="project" value="InterPro"/>
</dbReference>
<keyword evidence="3" id="KW-1185">Reference proteome</keyword>
<accession>A0A2G4R8E7</accession>
<organism evidence="2 3">
    <name type="scientific">Acetobacter pomorum</name>
    <dbReference type="NCBI Taxonomy" id="65959"/>
    <lineage>
        <taxon>Bacteria</taxon>
        <taxon>Pseudomonadati</taxon>
        <taxon>Pseudomonadota</taxon>
        <taxon>Alphaproteobacteria</taxon>
        <taxon>Acetobacterales</taxon>
        <taxon>Acetobacteraceae</taxon>
        <taxon>Acetobacter</taxon>
    </lineage>
</organism>
<dbReference type="Proteomes" id="UP000228751">
    <property type="component" value="Unassembled WGS sequence"/>
</dbReference>
<dbReference type="SMART" id="SM00421">
    <property type="entry name" value="HTH_LUXR"/>
    <property type="match status" value="1"/>
</dbReference>
<dbReference type="OrthoDB" id="9814495at2"/>
<comment type="caution">
    <text evidence="2">The sequence shown here is derived from an EMBL/GenBank/DDBJ whole genome shotgun (WGS) entry which is preliminary data.</text>
</comment>
<dbReference type="AlphaFoldDB" id="A0A2G4R8E7"/>
<proteinExistence type="predicted"/>
<dbReference type="SUPFAM" id="SSF46894">
    <property type="entry name" value="C-terminal effector domain of the bipartite response regulators"/>
    <property type="match status" value="1"/>
</dbReference>
<dbReference type="EMBL" id="PEBQ01000186">
    <property type="protein sequence ID" value="PHY92820.1"/>
    <property type="molecule type" value="Genomic_DNA"/>
</dbReference>
<evidence type="ECO:0000313" key="3">
    <source>
        <dbReference type="Proteomes" id="UP000228751"/>
    </source>
</evidence>
<reference evidence="2 3" key="1">
    <citation type="submission" date="2017-10" db="EMBL/GenBank/DDBJ databases">
        <title>Genomic analysis of the genus Acetobacter.</title>
        <authorList>
            <person name="Kim K.H."/>
            <person name="Chun B.H."/>
            <person name="Son A.R."/>
            <person name="Jeon C.O."/>
        </authorList>
    </citation>
    <scope>NUCLEOTIDE SEQUENCE [LARGE SCALE GENOMIC DNA]</scope>
    <source>
        <strain evidence="2 3">LHT 2458</strain>
    </source>
</reference>
<evidence type="ECO:0000313" key="2">
    <source>
        <dbReference type="EMBL" id="PHY92820.1"/>
    </source>
</evidence>
<dbReference type="Gene3D" id="1.10.10.10">
    <property type="entry name" value="Winged helix-like DNA-binding domain superfamily/Winged helix DNA-binding domain"/>
    <property type="match status" value="1"/>
</dbReference>
<sequence>MTPSVRFPRQAKISCLLTEGLSIKEAALKMGISEGTARQMVKEIFARLEINSQNKLISFVKSVNFIC</sequence>
<dbReference type="InterPro" id="IPR016032">
    <property type="entry name" value="Sig_transdc_resp-reg_C-effctor"/>
</dbReference>
<dbReference type="InterPro" id="IPR036388">
    <property type="entry name" value="WH-like_DNA-bd_sf"/>
</dbReference>
<feature type="domain" description="HTH luxR-type" evidence="1">
    <location>
        <begin position="8"/>
        <end position="60"/>
    </location>
</feature>
<dbReference type="InterPro" id="IPR000792">
    <property type="entry name" value="Tscrpt_reg_LuxR_C"/>
</dbReference>
<dbReference type="Pfam" id="PF00196">
    <property type="entry name" value="GerE"/>
    <property type="match status" value="1"/>
</dbReference>